<dbReference type="HAMAP" id="MF_00048">
    <property type="entry name" value="UPF0102"/>
    <property type="match status" value="1"/>
</dbReference>
<evidence type="ECO:0000256" key="3">
    <source>
        <dbReference type="SAM" id="MobiDB-lite"/>
    </source>
</evidence>
<comment type="similarity">
    <text evidence="1 2">Belongs to the UPF0102 family.</text>
</comment>
<evidence type="ECO:0000313" key="6">
    <source>
        <dbReference type="Proteomes" id="UP000240811"/>
    </source>
</evidence>
<dbReference type="PANTHER" id="PTHR34039:SF1">
    <property type="entry name" value="UPF0102 PROTEIN YRAN"/>
    <property type="match status" value="1"/>
</dbReference>
<dbReference type="EMBL" id="PSQJ01000001">
    <property type="protein sequence ID" value="PTL87084.1"/>
    <property type="molecule type" value="Genomic_DNA"/>
</dbReference>
<dbReference type="Pfam" id="PF02021">
    <property type="entry name" value="UPF0102"/>
    <property type="match status" value="1"/>
</dbReference>
<dbReference type="InterPro" id="IPR011856">
    <property type="entry name" value="tRNA_endonuc-like_dom_sf"/>
</dbReference>
<evidence type="ECO:0000256" key="2">
    <source>
        <dbReference type="HAMAP-Rule" id="MF_00048"/>
    </source>
</evidence>
<dbReference type="PANTHER" id="PTHR34039">
    <property type="entry name" value="UPF0102 PROTEIN YRAN"/>
    <property type="match status" value="1"/>
</dbReference>
<dbReference type="GO" id="GO:0003676">
    <property type="term" value="F:nucleic acid binding"/>
    <property type="evidence" value="ECO:0007669"/>
    <property type="project" value="InterPro"/>
</dbReference>
<feature type="region of interest" description="Disordered" evidence="3">
    <location>
        <begin position="1"/>
        <end position="23"/>
    </location>
</feature>
<keyword evidence="4" id="KW-0812">Transmembrane</keyword>
<name>A0A2T4VZ76_9HYPH</name>
<dbReference type="Proteomes" id="UP000240811">
    <property type="component" value="Unassembled WGS sequence"/>
</dbReference>
<keyword evidence="4" id="KW-1133">Transmembrane helix</keyword>
<sequence>MTTNITNKNYRSHFRQKDRRRPHDRRKALKYGFFAEILSAVFLLIKGWKIIAIRHRNHFGEIDIIARRKDLVIFVEVKARKSFQEAVDSISYNSRKRIHAASKAWLTKQINSHRLSYRYDIIAVVPWRLPTHFPNAF</sequence>
<evidence type="ECO:0000313" key="5">
    <source>
        <dbReference type="EMBL" id="PTL87084.1"/>
    </source>
</evidence>
<comment type="caution">
    <text evidence="5">The sequence shown here is derived from an EMBL/GenBank/DDBJ whole genome shotgun (WGS) entry which is preliminary data.</text>
</comment>
<organism evidence="5 6">
    <name type="scientific">Candidatus Liberibacter europaeus</name>
    <dbReference type="NCBI Taxonomy" id="744859"/>
    <lineage>
        <taxon>Bacteria</taxon>
        <taxon>Pseudomonadati</taxon>
        <taxon>Pseudomonadota</taxon>
        <taxon>Alphaproteobacteria</taxon>
        <taxon>Hyphomicrobiales</taxon>
        <taxon>Rhizobiaceae</taxon>
        <taxon>Liberibacter</taxon>
    </lineage>
</organism>
<feature type="transmembrane region" description="Helical" evidence="4">
    <location>
        <begin position="28"/>
        <end position="48"/>
    </location>
</feature>
<dbReference type="SUPFAM" id="SSF52980">
    <property type="entry name" value="Restriction endonuclease-like"/>
    <property type="match status" value="1"/>
</dbReference>
<dbReference type="InterPro" id="IPR003509">
    <property type="entry name" value="UPF0102_YraN-like"/>
</dbReference>
<evidence type="ECO:0000256" key="1">
    <source>
        <dbReference type="ARBA" id="ARBA00006738"/>
    </source>
</evidence>
<protein>
    <recommendedName>
        <fullName evidence="2">UPF0102 protein C4617_00665</fullName>
    </recommendedName>
</protein>
<gene>
    <name evidence="5" type="ORF">C4617_00665</name>
</gene>
<evidence type="ECO:0000256" key="4">
    <source>
        <dbReference type="SAM" id="Phobius"/>
    </source>
</evidence>
<dbReference type="Gene3D" id="3.40.1350.10">
    <property type="match status" value="1"/>
</dbReference>
<accession>A0A2T4VZ76</accession>
<dbReference type="NCBIfam" id="NF009151">
    <property type="entry name" value="PRK12497.1-5"/>
    <property type="match status" value="1"/>
</dbReference>
<dbReference type="AlphaFoldDB" id="A0A2T4VZ76"/>
<dbReference type="InterPro" id="IPR011335">
    <property type="entry name" value="Restrct_endonuc-II-like"/>
</dbReference>
<reference evidence="6" key="1">
    <citation type="submission" date="2018-02" db="EMBL/GenBank/DDBJ databases">
        <title>Genome sequence of Candidatus Liberibacter europaeus.</title>
        <authorList>
            <person name="Frampton R.A."/>
            <person name="Thompson S.M."/>
            <person name="David C."/>
            <person name="Addison S.M."/>
            <person name="Smith G.R."/>
        </authorList>
    </citation>
    <scope>NUCLEOTIDE SEQUENCE [LARGE SCALE GENOMIC DNA]</scope>
</reference>
<keyword evidence="4" id="KW-0472">Membrane</keyword>
<feature type="compositionally biased region" description="Basic residues" evidence="3">
    <location>
        <begin position="10"/>
        <end position="23"/>
    </location>
</feature>
<proteinExistence type="inferred from homology"/>